<feature type="region of interest" description="Disordered" evidence="1">
    <location>
        <begin position="105"/>
        <end position="139"/>
    </location>
</feature>
<dbReference type="AlphaFoldDB" id="A0A4Z2FMX4"/>
<organism evidence="3 4">
    <name type="scientific">Liparis tanakae</name>
    <name type="common">Tanaka's snailfish</name>
    <dbReference type="NCBI Taxonomy" id="230148"/>
    <lineage>
        <taxon>Eukaryota</taxon>
        <taxon>Metazoa</taxon>
        <taxon>Chordata</taxon>
        <taxon>Craniata</taxon>
        <taxon>Vertebrata</taxon>
        <taxon>Euteleostomi</taxon>
        <taxon>Actinopterygii</taxon>
        <taxon>Neopterygii</taxon>
        <taxon>Teleostei</taxon>
        <taxon>Neoteleostei</taxon>
        <taxon>Acanthomorphata</taxon>
        <taxon>Eupercaria</taxon>
        <taxon>Perciformes</taxon>
        <taxon>Cottioidei</taxon>
        <taxon>Cottales</taxon>
        <taxon>Liparidae</taxon>
        <taxon>Liparis</taxon>
    </lineage>
</organism>
<evidence type="ECO:0000313" key="4">
    <source>
        <dbReference type="Proteomes" id="UP000314294"/>
    </source>
</evidence>
<evidence type="ECO:0000313" key="3">
    <source>
        <dbReference type="EMBL" id="TNN42144.1"/>
    </source>
</evidence>
<comment type="caution">
    <text evidence="3">The sequence shown here is derived from an EMBL/GenBank/DDBJ whole genome shotgun (WGS) entry which is preliminary data.</text>
</comment>
<reference evidence="3 4" key="1">
    <citation type="submission" date="2019-03" db="EMBL/GenBank/DDBJ databases">
        <title>First draft genome of Liparis tanakae, snailfish: a comprehensive survey of snailfish specific genes.</title>
        <authorList>
            <person name="Kim W."/>
            <person name="Song I."/>
            <person name="Jeong J.-H."/>
            <person name="Kim D."/>
            <person name="Kim S."/>
            <person name="Ryu S."/>
            <person name="Song J.Y."/>
            <person name="Lee S.K."/>
        </authorList>
    </citation>
    <scope>NUCLEOTIDE SEQUENCE [LARGE SCALE GENOMIC DNA]</scope>
    <source>
        <tissue evidence="3">Muscle</tissue>
    </source>
</reference>
<feature type="chain" id="PRO_5021264840" evidence="2">
    <location>
        <begin position="19"/>
        <end position="139"/>
    </location>
</feature>
<evidence type="ECO:0000256" key="2">
    <source>
        <dbReference type="SAM" id="SignalP"/>
    </source>
</evidence>
<gene>
    <name evidence="3" type="ORF">EYF80_047687</name>
</gene>
<keyword evidence="4" id="KW-1185">Reference proteome</keyword>
<evidence type="ECO:0000256" key="1">
    <source>
        <dbReference type="SAM" id="MobiDB-lite"/>
    </source>
</evidence>
<dbReference type="Proteomes" id="UP000314294">
    <property type="component" value="Unassembled WGS sequence"/>
</dbReference>
<accession>A0A4Z2FMX4</accession>
<keyword evidence="2" id="KW-0732">Signal</keyword>
<name>A0A4Z2FMX4_9TELE</name>
<proteinExistence type="predicted"/>
<dbReference type="EMBL" id="SRLO01001057">
    <property type="protein sequence ID" value="TNN42144.1"/>
    <property type="molecule type" value="Genomic_DNA"/>
</dbReference>
<sequence>MLQLFHLFISGTCAPCTCFSNSEEEVAQTHLRGLDGPVLDPSRLLRWISKKKTNSRYEASYCSIAAAPGRPGNASSVVSAAKVQAGSGESRNAIGLGGICESLSLPPGRTSENTALEENPFSGVHESGASSDRPQLRRK</sequence>
<feature type="signal peptide" evidence="2">
    <location>
        <begin position="1"/>
        <end position="18"/>
    </location>
</feature>
<protein>
    <submittedName>
        <fullName evidence="3">Uncharacterized protein</fullName>
    </submittedName>
</protein>